<dbReference type="EMBL" id="MU002185">
    <property type="protein sequence ID" value="KAF2788813.1"/>
    <property type="molecule type" value="Genomic_DNA"/>
</dbReference>
<name>A0A6A6WY46_9PLEO</name>
<keyword evidence="1" id="KW-0732">Signal</keyword>
<dbReference type="AlphaFoldDB" id="A0A6A6WY46"/>
<dbReference type="OrthoDB" id="3733522at2759"/>
<reference evidence="2" key="1">
    <citation type="journal article" date="2020" name="Stud. Mycol.">
        <title>101 Dothideomycetes genomes: a test case for predicting lifestyles and emergence of pathogens.</title>
        <authorList>
            <person name="Haridas S."/>
            <person name="Albert R."/>
            <person name="Binder M."/>
            <person name="Bloem J."/>
            <person name="Labutti K."/>
            <person name="Salamov A."/>
            <person name="Andreopoulos B."/>
            <person name="Baker S."/>
            <person name="Barry K."/>
            <person name="Bills G."/>
            <person name="Bluhm B."/>
            <person name="Cannon C."/>
            <person name="Castanera R."/>
            <person name="Culley D."/>
            <person name="Daum C."/>
            <person name="Ezra D."/>
            <person name="Gonzalez J."/>
            <person name="Henrissat B."/>
            <person name="Kuo A."/>
            <person name="Liang C."/>
            <person name="Lipzen A."/>
            <person name="Lutzoni F."/>
            <person name="Magnuson J."/>
            <person name="Mondo S."/>
            <person name="Nolan M."/>
            <person name="Ohm R."/>
            <person name="Pangilinan J."/>
            <person name="Park H.-J."/>
            <person name="Ramirez L."/>
            <person name="Alfaro M."/>
            <person name="Sun H."/>
            <person name="Tritt A."/>
            <person name="Yoshinaga Y."/>
            <person name="Zwiers L.-H."/>
            <person name="Turgeon B."/>
            <person name="Goodwin S."/>
            <person name="Spatafora J."/>
            <person name="Crous P."/>
            <person name="Grigoriev I."/>
        </authorList>
    </citation>
    <scope>NUCLEOTIDE SEQUENCE</scope>
    <source>
        <strain evidence="2">CBS 109.77</strain>
    </source>
</reference>
<proteinExistence type="predicted"/>
<feature type="signal peptide" evidence="1">
    <location>
        <begin position="1"/>
        <end position="18"/>
    </location>
</feature>
<feature type="chain" id="PRO_5025553814" evidence="1">
    <location>
        <begin position="19"/>
        <end position="84"/>
    </location>
</feature>
<evidence type="ECO:0000313" key="2">
    <source>
        <dbReference type="EMBL" id="KAF2788813.1"/>
    </source>
</evidence>
<sequence length="84" mass="9451">MRFTLQFGLVTLLATGLCAPTPASKNIATRTDEDAKVIYPDYRRSLKVTSEGDEDAKVIYPDYRRSVKVVSEGDEDSKVIYPDY</sequence>
<dbReference type="Proteomes" id="UP000799757">
    <property type="component" value="Unassembled WGS sequence"/>
</dbReference>
<evidence type="ECO:0000256" key="1">
    <source>
        <dbReference type="SAM" id="SignalP"/>
    </source>
</evidence>
<organism evidence="2 3">
    <name type="scientific">Melanomma pulvis-pyrius CBS 109.77</name>
    <dbReference type="NCBI Taxonomy" id="1314802"/>
    <lineage>
        <taxon>Eukaryota</taxon>
        <taxon>Fungi</taxon>
        <taxon>Dikarya</taxon>
        <taxon>Ascomycota</taxon>
        <taxon>Pezizomycotina</taxon>
        <taxon>Dothideomycetes</taxon>
        <taxon>Pleosporomycetidae</taxon>
        <taxon>Pleosporales</taxon>
        <taxon>Melanommataceae</taxon>
        <taxon>Melanomma</taxon>
    </lineage>
</organism>
<gene>
    <name evidence="2" type="ORF">K505DRAFT_378651</name>
</gene>
<keyword evidence="3" id="KW-1185">Reference proteome</keyword>
<evidence type="ECO:0000313" key="3">
    <source>
        <dbReference type="Proteomes" id="UP000799757"/>
    </source>
</evidence>
<accession>A0A6A6WY46</accession>
<protein>
    <submittedName>
        <fullName evidence="2">Uncharacterized protein</fullName>
    </submittedName>
</protein>